<protein>
    <submittedName>
        <fullName evidence="2">Uncharacterized protein</fullName>
    </submittedName>
</protein>
<evidence type="ECO:0000313" key="2">
    <source>
        <dbReference type="EMBL" id="MCD7455207.1"/>
    </source>
</evidence>
<dbReference type="EMBL" id="JACEIK010000332">
    <property type="protein sequence ID" value="MCD7455207.1"/>
    <property type="molecule type" value="Genomic_DNA"/>
</dbReference>
<reference evidence="2 3" key="1">
    <citation type="journal article" date="2021" name="BMC Genomics">
        <title>Datura genome reveals duplications of psychoactive alkaloid biosynthetic genes and high mutation rate following tissue culture.</title>
        <authorList>
            <person name="Rajewski A."/>
            <person name="Carter-House D."/>
            <person name="Stajich J."/>
            <person name="Litt A."/>
        </authorList>
    </citation>
    <scope>NUCLEOTIDE SEQUENCE [LARGE SCALE GENOMIC DNA]</scope>
    <source>
        <strain evidence="2">AR-01</strain>
    </source>
</reference>
<dbReference type="Proteomes" id="UP000823775">
    <property type="component" value="Unassembled WGS sequence"/>
</dbReference>
<evidence type="ECO:0000256" key="1">
    <source>
        <dbReference type="SAM" id="MobiDB-lite"/>
    </source>
</evidence>
<keyword evidence="3" id="KW-1185">Reference proteome</keyword>
<organism evidence="2 3">
    <name type="scientific">Datura stramonium</name>
    <name type="common">Jimsonweed</name>
    <name type="synonym">Common thornapple</name>
    <dbReference type="NCBI Taxonomy" id="4076"/>
    <lineage>
        <taxon>Eukaryota</taxon>
        <taxon>Viridiplantae</taxon>
        <taxon>Streptophyta</taxon>
        <taxon>Embryophyta</taxon>
        <taxon>Tracheophyta</taxon>
        <taxon>Spermatophyta</taxon>
        <taxon>Magnoliopsida</taxon>
        <taxon>eudicotyledons</taxon>
        <taxon>Gunneridae</taxon>
        <taxon>Pentapetalae</taxon>
        <taxon>asterids</taxon>
        <taxon>lamiids</taxon>
        <taxon>Solanales</taxon>
        <taxon>Solanaceae</taxon>
        <taxon>Solanoideae</taxon>
        <taxon>Datureae</taxon>
        <taxon>Datura</taxon>
    </lineage>
</organism>
<feature type="region of interest" description="Disordered" evidence="1">
    <location>
        <begin position="81"/>
        <end position="107"/>
    </location>
</feature>
<feature type="compositionally biased region" description="Basic and acidic residues" evidence="1">
    <location>
        <begin position="81"/>
        <end position="101"/>
    </location>
</feature>
<evidence type="ECO:0000313" key="3">
    <source>
        <dbReference type="Proteomes" id="UP000823775"/>
    </source>
</evidence>
<name>A0ABS8S8S1_DATST</name>
<comment type="caution">
    <text evidence="2">The sequence shown here is derived from an EMBL/GenBank/DDBJ whole genome shotgun (WGS) entry which is preliminary data.</text>
</comment>
<sequence>MLASWEPKVTSIEEAKQMSTMQMDELISNLQTYELKKIEKVVEEPKKERNVVLKDAQHDSESYDEEMMMFIRRFKKLFKKENSEKGESEIKVNPLKRDSSRDISSVENGPLDKVLFSLKGRTKKKLEKTAATGLKSFQEGHESYLSFKREKIESKNANKTFNVEISKLKETISVQKTENSKLMETISSLKAELITIKEEKTSSSEIIDNDQGSLEAEITSLKRDLCKEKKEKF</sequence>
<gene>
    <name evidence="2" type="ORF">HAX54_027389</name>
</gene>
<proteinExistence type="predicted"/>
<accession>A0ABS8S8S1</accession>